<dbReference type="Gene3D" id="3.40.50.2000">
    <property type="entry name" value="Glycogen Phosphorylase B"/>
    <property type="match status" value="1"/>
</dbReference>
<dbReference type="Proteomes" id="UP000231693">
    <property type="component" value="Unassembled WGS sequence"/>
</dbReference>
<dbReference type="Pfam" id="PF00535">
    <property type="entry name" value="Glycos_transf_2"/>
    <property type="match status" value="1"/>
</dbReference>
<dbReference type="InterPro" id="IPR001173">
    <property type="entry name" value="Glyco_trans_2-like"/>
</dbReference>
<proteinExistence type="predicted"/>
<evidence type="ECO:0000256" key="1">
    <source>
        <dbReference type="SAM" id="MobiDB-lite"/>
    </source>
</evidence>
<gene>
    <name evidence="4" type="ORF">CLV28_2000</name>
</gene>
<protein>
    <submittedName>
        <fullName evidence="4">Spore maturation protein CgeB</fullName>
    </submittedName>
</protein>
<sequence length="652" mass="71517">MRVRRPSLSSTRQVIALMAGGSMAELLGGTRRALWHLRAGGLAQLRAHRLRRSAGGGPGQAPVRVGRSSRGTTVHVDPWPVPAVVPVRDVRVGVILDDFSRLALAPEWEQVLLDPSTGVRVLDDEPIDLLFVESAWNGNGGAWQYHLTGPTAPRPALVDLVEACRARGIPTVFWNKEDPVHFEDFLDTARLFDRVCTTDGDMIPGYRAALGHDRVELLPFAAQPTIHNPVRSHGHGPQRDVAFGGTYFAHKYPERREQMDVLLGGALDASAHMEHGLEIFSRFAGRDERYQFPPPLDERVVGSLDYEQMLTAYREYKVFLNVNSIVGSPTMCARRVLEISACGTPVVTTPSPAISALFEPDEVFVVHDREEAAHTVRALVGSAELRDRATHRARRRIWREHTYGARVQRVLHDVGLATTSTLPRPRVTALVSTCRPHRLDDVVATVAAQRDVDVQLAVLAHGFEVDADELRRSAKEAGIDDVLVLHADADVPLGECLNRLVRAADGDVVAKMDDDDLYGPYYLSDQLDALAYSGADVVGKQARYVYVERQDVTLLRSADREHRFTDLVAGPTIVARRDLVGDRPFAALRTGEDTAFLRGVVADGGTVFSADRFGFAQVRSADGGHTWDVDDAALLAEGRVVHLGPPVAQVAL</sequence>
<feature type="domain" description="Spore protein YkvP/CgeB glycosyl transferase-like" evidence="3">
    <location>
        <begin position="293"/>
        <end position="411"/>
    </location>
</feature>
<evidence type="ECO:0000313" key="4">
    <source>
        <dbReference type="EMBL" id="PJJ70171.1"/>
    </source>
</evidence>
<comment type="caution">
    <text evidence="4">The sequence shown here is derived from an EMBL/GenBank/DDBJ whole genome shotgun (WGS) entry which is preliminary data.</text>
</comment>
<feature type="domain" description="Glycosyltransferase 2-like" evidence="2">
    <location>
        <begin position="468"/>
        <end position="554"/>
    </location>
</feature>
<accession>A0A2M9CE15</accession>
<dbReference type="Gene3D" id="3.90.550.10">
    <property type="entry name" value="Spore Coat Polysaccharide Biosynthesis Protein SpsA, Chain A"/>
    <property type="match status" value="1"/>
</dbReference>
<keyword evidence="5" id="KW-1185">Reference proteome</keyword>
<evidence type="ECO:0000259" key="2">
    <source>
        <dbReference type="Pfam" id="PF00535"/>
    </source>
</evidence>
<dbReference type="CDD" id="cd00761">
    <property type="entry name" value="Glyco_tranf_GTA_type"/>
    <property type="match status" value="1"/>
</dbReference>
<evidence type="ECO:0000259" key="3">
    <source>
        <dbReference type="Pfam" id="PF13524"/>
    </source>
</evidence>
<dbReference type="EMBL" id="PGFE01000003">
    <property type="protein sequence ID" value="PJJ70171.1"/>
    <property type="molecule type" value="Genomic_DNA"/>
</dbReference>
<dbReference type="InterPro" id="IPR029044">
    <property type="entry name" value="Nucleotide-diphossugar_trans"/>
</dbReference>
<organism evidence="4 5">
    <name type="scientific">Sediminihabitans luteus</name>
    <dbReference type="NCBI Taxonomy" id="1138585"/>
    <lineage>
        <taxon>Bacteria</taxon>
        <taxon>Bacillati</taxon>
        <taxon>Actinomycetota</taxon>
        <taxon>Actinomycetes</taxon>
        <taxon>Micrococcales</taxon>
        <taxon>Cellulomonadaceae</taxon>
        <taxon>Sediminihabitans</taxon>
    </lineage>
</organism>
<dbReference type="Pfam" id="PF13524">
    <property type="entry name" value="Glyco_trans_1_2"/>
    <property type="match status" value="1"/>
</dbReference>
<evidence type="ECO:0000313" key="5">
    <source>
        <dbReference type="Proteomes" id="UP000231693"/>
    </source>
</evidence>
<dbReference type="SUPFAM" id="SSF53756">
    <property type="entry name" value="UDP-Glycosyltransferase/glycogen phosphorylase"/>
    <property type="match status" value="1"/>
</dbReference>
<dbReference type="SUPFAM" id="SSF53448">
    <property type="entry name" value="Nucleotide-diphospho-sugar transferases"/>
    <property type="match status" value="1"/>
</dbReference>
<dbReference type="AlphaFoldDB" id="A0A2M9CE15"/>
<name>A0A2M9CE15_9CELL</name>
<reference evidence="4 5" key="1">
    <citation type="submission" date="2017-11" db="EMBL/GenBank/DDBJ databases">
        <title>Genomic Encyclopedia of Archaeal and Bacterial Type Strains, Phase II (KMG-II): From Individual Species to Whole Genera.</title>
        <authorList>
            <person name="Goeker M."/>
        </authorList>
    </citation>
    <scope>NUCLEOTIDE SEQUENCE [LARGE SCALE GENOMIC DNA]</scope>
    <source>
        <strain evidence="4 5">DSM 25478</strain>
    </source>
</reference>
<feature type="region of interest" description="Disordered" evidence="1">
    <location>
        <begin position="52"/>
        <end position="71"/>
    </location>
</feature>
<dbReference type="InterPro" id="IPR055259">
    <property type="entry name" value="YkvP/CgeB_Glyco_trans-like"/>
</dbReference>